<evidence type="ECO:0000313" key="2">
    <source>
        <dbReference type="Proteomes" id="UP000762676"/>
    </source>
</evidence>
<accession>A0AAV4FQ61</accession>
<evidence type="ECO:0000313" key="1">
    <source>
        <dbReference type="EMBL" id="GFR75607.1"/>
    </source>
</evidence>
<proteinExistence type="predicted"/>
<gene>
    <name evidence="1" type="ORF">ElyMa_000459100</name>
</gene>
<dbReference type="EMBL" id="BMAT01000905">
    <property type="protein sequence ID" value="GFR75607.1"/>
    <property type="molecule type" value="Genomic_DNA"/>
</dbReference>
<dbReference type="Proteomes" id="UP000762676">
    <property type="component" value="Unassembled WGS sequence"/>
</dbReference>
<organism evidence="1 2">
    <name type="scientific">Elysia marginata</name>
    <dbReference type="NCBI Taxonomy" id="1093978"/>
    <lineage>
        <taxon>Eukaryota</taxon>
        <taxon>Metazoa</taxon>
        <taxon>Spiralia</taxon>
        <taxon>Lophotrochozoa</taxon>
        <taxon>Mollusca</taxon>
        <taxon>Gastropoda</taxon>
        <taxon>Heterobranchia</taxon>
        <taxon>Euthyneura</taxon>
        <taxon>Panpulmonata</taxon>
        <taxon>Sacoglossa</taxon>
        <taxon>Placobranchoidea</taxon>
        <taxon>Plakobranchidae</taxon>
        <taxon>Elysia</taxon>
    </lineage>
</organism>
<keyword evidence="2" id="KW-1185">Reference proteome</keyword>
<dbReference type="AlphaFoldDB" id="A0AAV4FQ61"/>
<protein>
    <submittedName>
        <fullName evidence="1">Uncharacterized protein</fullName>
    </submittedName>
</protein>
<reference evidence="1 2" key="1">
    <citation type="journal article" date="2021" name="Elife">
        <title>Chloroplast acquisition without the gene transfer in kleptoplastic sea slugs, Plakobranchus ocellatus.</title>
        <authorList>
            <person name="Maeda T."/>
            <person name="Takahashi S."/>
            <person name="Yoshida T."/>
            <person name="Shimamura S."/>
            <person name="Takaki Y."/>
            <person name="Nagai Y."/>
            <person name="Toyoda A."/>
            <person name="Suzuki Y."/>
            <person name="Arimoto A."/>
            <person name="Ishii H."/>
            <person name="Satoh N."/>
            <person name="Nishiyama T."/>
            <person name="Hasebe M."/>
            <person name="Maruyama T."/>
            <person name="Minagawa J."/>
            <person name="Obokata J."/>
            <person name="Shigenobu S."/>
        </authorList>
    </citation>
    <scope>NUCLEOTIDE SEQUENCE [LARGE SCALE GENOMIC DNA]</scope>
</reference>
<sequence length="98" mass="10745">MTGRSIMAALGYVNAPPPAISPRPFCISVNLSVSTRVDVQVGGLSPYGVSDGEVTSPDVLQASKNTAFNYYIFQYIGNMETWRKNSLLVKNSFLKLKR</sequence>
<comment type="caution">
    <text evidence="1">The sequence shown here is derived from an EMBL/GenBank/DDBJ whole genome shotgun (WGS) entry which is preliminary data.</text>
</comment>
<name>A0AAV4FQ61_9GAST</name>